<dbReference type="GO" id="GO:0022841">
    <property type="term" value="F:potassium ion leak channel activity"/>
    <property type="evidence" value="ECO:0007669"/>
    <property type="project" value="TreeGrafter"/>
</dbReference>
<feature type="transmembrane region" description="Helical" evidence="8">
    <location>
        <begin position="6"/>
        <end position="27"/>
    </location>
</feature>
<evidence type="ECO:0000259" key="9">
    <source>
        <dbReference type="Pfam" id="PF07885"/>
    </source>
</evidence>
<gene>
    <name evidence="10" type="ORF">DSTB1V02_LOCUS10903</name>
</gene>
<feature type="domain" description="Potassium channel" evidence="9">
    <location>
        <begin position="70"/>
        <end position="149"/>
    </location>
</feature>
<organism evidence="10">
    <name type="scientific">Darwinula stevensoni</name>
    <dbReference type="NCBI Taxonomy" id="69355"/>
    <lineage>
        <taxon>Eukaryota</taxon>
        <taxon>Metazoa</taxon>
        <taxon>Ecdysozoa</taxon>
        <taxon>Arthropoda</taxon>
        <taxon>Crustacea</taxon>
        <taxon>Oligostraca</taxon>
        <taxon>Ostracoda</taxon>
        <taxon>Podocopa</taxon>
        <taxon>Podocopida</taxon>
        <taxon>Darwinulocopina</taxon>
        <taxon>Darwinuloidea</taxon>
        <taxon>Darwinulidae</taxon>
        <taxon>Darwinula</taxon>
    </lineage>
</organism>
<dbReference type="AlphaFoldDB" id="A0A7R9ABI0"/>
<evidence type="ECO:0000313" key="10">
    <source>
        <dbReference type="EMBL" id="CAD7251136.1"/>
    </source>
</evidence>
<evidence type="ECO:0000256" key="5">
    <source>
        <dbReference type="ARBA" id="ARBA00023065"/>
    </source>
</evidence>
<evidence type="ECO:0000256" key="7">
    <source>
        <dbReference type="ARBA" id="ARBA00023303"/>
    </source>
</evidence>
<evidence type="ECO:0000256" key="3">
    <source>
        <dbReference type="ARBA" id="ARBA00022692"/>
    </source>
</evidence>
<dbReference type="OrthoDB" id="297496at2759"/>
<dbReference type="EMBL" id="CAJPEV010003304">
    <property type="protein sequence ID" value="CAG0899470.1"/>
    <property type="molecule type" value="Genomic_DNA"/>
</dbReference>
<comment type="subcellular location">
    <subcellularLocation>
        <location evidence="1">Membrane</location>
        <topology evidence="1">Multi-pass membrane protein</topology>
    </subcellularLocation>
</comment>
<keyword evidence="3 8" id="KW-0812">Transmembrane</keyword>
<proteinExistence type="predicted"/>
<keyword evidence="6 8" id="KW-0472">Membrane</keyword>
<protein>
    <recommendedName>
        <fullName evidence="9">Potassium channel domain-containing protein</fullName>
    </recommendedName>
</protein>
<dbReference type="InterPro" id="IPR003280">
    <property type="entry name" value="2pore_dom_K_chnl"/>
</dbReference>
<keyword evidence="11" id="KW-1185">Reference proteome</keyword>
<dbReference type="Pfam" id="PF07885">
    <property type="entry name" value="Ion_trans_2"/>
    <property type="match status" value="1"/>
</dbReference>
<evidence type="ECO:0000256" key="1">
    <source>
        <dbReference type="ARBA" id="ARBA00004141"/>
    </source>
</evidence>
<evidence type="ECO:0000256" key="6">
    <source>
        <dbReference type="ARBA" id="ARBA00023136"/>
    </source>
</evidence>
<keyword evidence="2" id="KW-0813">Transport</keyword>
<keyword evidence="4 8" id="KW-1133">Transmembrane helix</keyword>
<evidence type="ECO:0000256" key="4">
    <source>
        <dbReference type="ARBA" id="ARBA00022989"/>
    </source>
</evidence>
<evidence type="ECO:0000256" key="8">
    <source>
        <dbReference type="SAM" id="Phobius"/>
    </source>
</evidence>
<feature type="transmembrane region" description="Helical" evidence="8">
    <location>
        <begin position="127"/>
        <end position="148"/>
    </location>
</feature>
<dbReference type="GO" id="GO:0005886">
    <property type="term" value="C:plasma membrane"/>
    <property type="evidence" value="ECO:0007669"/>
    <property type="project" value="TreeGrafter"/>
</dbReference>
<feature type="transmembrane region" description="Helical" evidence="8">
    <location>
        <begin position="66"/>
        <end position="85"/>
    </location>
</feature>
<dbReference type="InterPro" id="IPR013099">
    <property type="entry name" value="K_chnl_dom"/>
</dbReference>
<dbReference type="PANTHER" id="PTHR11003:SF352">
    <property type="entry name" value="BCDNA.GH04802-RELATED"/>
    <property type="match status" value="1"/>
</dbReference>
<sequence length="178" mass="19595">MVYAGFGIPLTLFCVTKVATTLADALFSAYGRCERRRAASRKEQRHAAVDATGEEAKAPKRFPVSLVLFLLLGYACGGALLFSLWEGWLFIDGLYFCFDTLSTIGFGDILPGRAVSHEVTFVEQAKIVAGCLYLLFGLTMVVMSFELVQAEVNAKVKELGAFIGFVDEEKRESRSDKK</sequence>
<dbReference type="SUPFAM" id="SSF81324">
    <property type="entry name" value="Voltage-gated potassium channels"/>
    <property type="match status" value="1"/>
</dbReference>
<dbReference type="GO" id="GO:0015271">
    <property type="term" value="F:outward rectifier potassium channel activity"/>
    <property type="evidence" value="ECO:0007669"/>
    <property type="project" value="TreeGrafter"/>
</dbReference>
<reference evidence="10" key="1">
    <citation type="submission" date="2020-11" db="EMBL/GenBank/DDBJ databases">
        <authorList>
            <person name="Tran Van P."/>
        </authorList>
    </citation>
    <scope>NUCLEOTIDE SEQUENCE</scope>
</reference>
<dbReference type="Gene3D" id="1.10.287.70">
    <property type="match status" value="1"/>
</dbReference>
<evidence type="ECO:0000313" key="11">
    <source>
        <dbReference type="Proteomes" id="UP000677054"/>
    </source>
</evidence>
<dbReference type="PANTHER" id="PTHR11003">
    <property type="entry name" value="POTASSIUM CHANNEL, SUBFAMILY K"/>
    <property type="match status" value="1"/>
</dbReference>
<dbReference type="Proteomes" id="UP000677054">
    <property type="component" value="Unassembled WGS sequence"/>
</dbReference>
<dbReference type="EMBL" id="LR902821">
    <property type="protein sequence ID" value="CAD7251136.1"/>
    <property type="molecule type" value="Genomic_DNA"/>
</dbReference>
<keyword evidence="7" id="KW-0407">Ion channel</keyword>
<keyword evidence="5" id="KW-0406">Ion transport</keyword>
<dbReference type="GO" id="GO:0030322">
    <property type="term" value="P:stabilization of membrane potential"/>
    <property type="evidence" value="ECO:0007669"/>
    <property type="project" value="TreeGrafter"/>
</dbReference>
<name>A0A7R9ABI0_9CRUS</name>
<accession>A0A7R9ABI0</accession>
<evidence type="ECO:0000256" key="2">
    <source>
        <dbReference type="ARBA" id="ARBA00022448"/>
    </source>
</evidence>